<proteinExistence type="predicted"/>
<name>A0A1I7XUR3_HETBA</name>
<accession>A0A1I7XUR3</accession>
<dbReference type="Proteomes" id="UP000095283">
    <property type="component" value="Unplaced"/>
</dbReference>
<dbReference type="Gene3D" id="1.20.58.740">
    <property type="match status" value="1"/>
</dbReference>
<organism evidence="1 2">
    <name type="scientific">Heterorhabditis bacteriophora</name>
    <name type="common">Entomopathogenic nematode worm</name>
    <dbReference type="NCBI Taxonomy" id="37862"/>
    <lineage>
        <taxon>Eukaryota</taxon>
        <taxon>Metazoa</taxon>
        <taxon>Ecdysozoa</taxon>
        <taxon>Nematoda</taxon>
        <taxon>Chromadorea</taxon>
        <taxon>Rhabditida</taxon>
        <taxon>Rhabditina</taxon>
        <taxon>Rhabditomorpha</taxon>
        <taxon>Strongyloidea</taxon>
        <taxon>Heterorhabditidae</taxon>
        <taxon>Heterorhabditis</taxon>
    </lineage>
</organism>
<dbReference type="WBParaSite" id="Hba_21261">
    <property type="protein sequence ID" value="Hba_21261"/>
    <property type="gene ID" value="Hba_21261"/>
</dbReference>
<dbReference type="AlphaFoldDB" id="A0A1I7XUR3"/>
<keyword evidence="1" id="KW-1185">Reference proteome</keyword>
<protein>
    <submittedName>
        <fullName evidence="2">Uncharacterized protein</fullName>
    </submittedName>
</protein>
<reference evidence="2" key="1">
    <citation type="submission" date="2016-11" db="UniProtKB">
        <authorList>
            <consortium name="WormBaseParasite"/>
        </authorList>
    </citation>
    <scope>IDENTIFICATION</scope>
</reference>
<dbReference type="InterPro" id="IPR043162">
    <property type="entry name" value="DOCK_C_lobe_C"/>
</dbReference>
<evidence type="ECO:0000313" key="1">
    <source>
        <dbReference type="Proteomes" id="UP000095283"/>
    </source>
</evidence>
<sequence>MCEPEVKQLAMQLSALIIDQVEILEFCLYAHSTRPDVMRQFHDHLIEGFIKHKEYVENKFGRTVRISPYIDLLSFILFFSIPDYFQRSILPSGASIHLCSLNDQNGTDREKKSASIGNLELRPLLSTLKKLPIVLTIRCWVDNEKKRSRCDRARRCVEVYLLFRNY</sequence>
<evidence type="ECO:0000313" key="2">
    <source>
        <dbReference type="WBParaSite" id="Hba_21261"/>
    </source>
</evidence>